<dbReference type="PANTHER" id="PTHR31985">
    <property type="entry name" value="ETHYLENE-RESPONSIVE TRANSCRIPTION FACTOR ERF042-RELATED"/>
    <property type="match status" value="1"/>
</dbReference>
<evidence type="ECO:0000256" key="3">
    <source>
        <dbReference type="ARBA" id="ARBA00023015"/>
    </source>
</evidence>
<keyword evidence="11" id="KW-1185">Reference proteome</keyword>
<dbReference type="Gene3D" id="3.30.730.10">
    <property type="entry name" value="AP2/ERF domain"/>
    <property type="match status" value="1"/>
</dbReference>
<evidence type="ECO:0000256" key="4">
    <source>
        <dbReference type="ARBA" id="ARBA00023125"/>
    </source>
</evidence>
<dbReference type="EMBL" id="JAVXUP010000101">
    <property type="protein sequence ID" value="KAK3038228.1"/>
    <property type="molecule type" value="Genomic_DNA"/>
</dbReference>
<dbReference type="Pfam" id="PF00847">
    <property type="entry name" value="AP2"/>
    <property type="match status" value="1"/>
</dbReference>
<keyword evidence="2" id="KW-0611">Plant defense</keyword>
<proteinExistence type="inferred from homology"/>
<evidence type="ECO:0000256" key="6">
    <source>
        <dbReference type="ARBA" id="ARBA00023163"/>
    </source>
</evidence>
<dbReference type="Proteomes" id="UP001188597">
    <property type="component" value="Unassembled WGS sequence"/>
</dbReference>
<keyword evidence="5" id="KW-0010">Activator</keyword>
<dbReference type="InterPro" id="IPR001471">
    <property type="entry name" value="AP2/ERF_dom"/>
</dbReference>
<evidence type="ECO:0000256" key="8">
    <source>
        <dbReference type="ARBA" id="ARBA00024343"/>
    </source>
</evidence>
<dbReference type="PANTHER" id="PTHR31985:SF100">
    <property type="entry name" value="ETHYLENE-RESPONSIVE TRANSCRIPTION FACTOR ERF022"/>
    <property type="match status" value="1"/>
</dbReference>
<keyword evidence="6" id="KW-0804">Transcription</keyword>
<dbReference type="InterPro" id="IPR051032">
    <property type="entry name" value="AP2/ERF_TF_ERF_subfamily"/>
</dbReference>
<keyword evidence="3" id="KW-0805">Transcription regulation</keyword>
<dbReference type="CDD" id="cd00018">
    <property type="entry name" value="AP2"/>
    <property type="match status" value="1"/>
</dbReference>
<evidence type="ECO:0000256" key="1">
    <source>
        <dbReference type="ARBA" id="ARBA00004123"/>
    </source>
</evidence>
<dbReference type="GO" id="GO:0003700">
    <property type="term" value="F:DNA-binding transcription factor activity"/>
    <property type="evidence" value="ECO:0007669"/>
    <property type="project" value="InterPro"/>
</dbReference>
<evidence type="ECO:0000313" key="11">
    <source>
        <dbReference type="Proteomes" id="UP001188597"/>
    </source>
</evidence>
<reference evidence="10" key="1">
    <citation type="submission" date="2022-12" db="EMBL/GenBank/DDBJ databases">
        <title>Draft genome assemblies for two species of Escallonia (Escalloniales).</title>
        <authorList>
            <person name="Chanderbali A."/>
            <person name="Dervinis C."/>
            <person name="Anghel I."/>
            <person name="Soltis D."/>
            <person name="Soltis P."/>
            <person name="Zapata F."/>
        </authorList>
    </citation>
    <scope>NUCLEOTIDE SEQUENCE</scope>
    <source>
        <strain evidence="10">UCBG64.0493</strain>
        <tissue evidence="10">Leaf</tissue>
    </source>
</reference>
<organism evidence="10 11">
    <name type="scientific">Escallonia herrerae</name>
    <dbReference type="NCBI Taxonomy" id="1293975"/>
    <lineage>
        <taxon>Eukaryota</taxon>
        <taxon>Viridiplantae</taxon>
        <taxon>Streptophyta</taxon>
        <taxon>Embryophyta</taxon>
        <taxon>Tracheophyta</taxon>
        <taxon>Spermatophyta</taxon>
        <taxon>Magnoliopsida</taxon>
        <taxon>eudicotyledons</taxon>
        <taxon>Gunneridae</taxon>
        <taxon>Pentapetalae</taxon>
        <taxon>asterids</taxon>
        <taxon>campanulids</taxon>
        <taxon>Escalloniales</taxon>
        <taxon>Escalloniaceae</taxon>
        <taxon>Escallonia</taxon>
    </lineage>
</organism>
<dbReference type="GO" id="GO:0006952">
    <property type="term" value="P:defense response"/>
    <property type="evidence" value="ECO:0007669"/>
    <property type="project" value="UniProtKB-KW"/>
</dbReference>
<evidence type="ECO:0000256" key="5">
    <source>
        <dbReference type="ARBA" id="ARBA00023159"/>
    </source>
</evidence>
<comment type="subcellular location">
    <subcellularLocation>
        <location evidence="1">Nucleus</location>
    </subcellularLocation>
</comment>
<dbReference type="GO" id="GO:0005634">
    <property type="term" value="C:nucleus"/>
    <property type="evidence" value="ECO:0007669"/>
    <property type="project" value="UniProtKB-SubCell"/>
</dbReference>
<feature type="domain" description="AP2/ERF" evidence="9">
    <location>
        <begin position="41"/>
        <end position="98"/>
    </location>
</feature>
<dbReference type="AlphaFoldDB" id="A0AA88X7H7"/>
<keyword evidence="4" id="KW-0238">DNA-binding</keyword>
<evidence type="ECO:0000256" key="2">
    <source>
        <dbReference type="ARBA" id="ARBA00022821"/>
    </source>
</evidence>
<dbReference type="InterPro" id="IPR016177">
    <property type="entry name" value="DNA-bd_dom_sf"/>
</dbReference>
<dbReference type="PROSITE" id="PS51032">
    <property type="entry name" value="AP2_ERF"/>
    <property type="match status" value="1"/>
</dbReference>
<dbReference type="InterPro" id="IPR036955">
    <property type="entry name" value="AP2/ERF_dom_sf"/>
</dbReference>
<gene>
    <name evidence="10" type="ORF">RJ639_030837</name>
</gene>
<name>A0AA88X7H7_9ASTE</name>
<dbReference type="SMART" id="SM00380">
    <property type="entry name" value="AP2"/>
    <property type="match status" value="1"/>
</dbReference>
<accession>A0AA88X7H7</accession>
<evidence type="ECO:0000259" key="9">
    <source>
        <dbReference type="PROSITE" id="PS51032"/>
    </source>
</evidence>
<dbReference type="SUPFAM" id="SSF54171">
    <property type="entry name" value="DNA-binding domain"/>
    <property type="match status" value="1"/>
</dbReference>
<keyword evidence="7" id="KW-0539">Nucleus</keyword>
<dbReference type="GO" id="GO:0003677">
    <property type="term" value="F:DNA binding"/>
    <property type="evidence" value="ECO:0007669"/>
    <property type="project" value="UniProtKB-KW"/>
</dbReference>
<comment type="similarity">
    <text evidence="8">Belongs to the AP2/ERF transcription factor family. ERF subfamily.</text>
</comment>
<evidence type="ECO:0000313" key="10">
    <source>
        <dbReference type="EMBL" id="KAK3038228.1"/>
    </source>
</evidence>
<comment type="caution">
    <text evidence="10">The sequence shown here is derived from an EMBL/GenBank/DDBJ whole genome shotgun (WGS) entry which is preliminary data.</text>
</comment>
<protein>
    <recommendedName>
        <fullName evidence="9">AP2/ERF domain-containing protein</fullName>
    </recommendedName>
</protein>
<dbReference type="FunFam" id="3.30.730.10:FF:000001">
    <property type="entry name" value="Ethylene-responsive transcription factor 2"/>
    <property type="match status" value="1"/>
</dbReference>
<dbReference type="PRINTS" id="PR00367">
    <property type="entry name" value="ETHRSPELEMNT"/>
</dbReference>
<sequence>MLAMYMHISMAPLISSKRKPFQGINRLKMEEEASHERAIPSYIGVRRRTWGKWVSEIREPGKKTRIWLGSYDTPEMAAAAYDAAALHLKGPGARLNFPELAYCLPKPAGSNAGDIQEAAQEAATRFRRPQQGPVQRTAARTNLVPVTVGLSESQIQAINESTMNSPKMWMELAGTLLLGDPVTWAEDIEPRECEEMQHGSIWD</sequence>
<evidence type="ECO:0000256" key="7">
    <source>
        <dbReference type="ARBA" id="ARBA00023242"/>
    </source>
</evidence>